<evidence type="ECO:0000256" key="1">
    <source>
        <dbReference type="SAM" id="MobiDB-lite"/>
    </source>
</evidence>
<reference evidence="4" key="1">
    <citation type="submission" date="2023-08" db="EMBL/GenBank/DDBJ databases">
        <authorList>
            <person name="Chen Y."/>
            <person name="Shah S."/>
            <person name="Dougan E. K."/>
            <person name="Thang M."/>
            <person name="Chan C."/>
        </authorList>
    </citation>
    <scope>NUCLEOTIDE SEQUENCE</scope>
</reference>
<dbReference type="Proteomes" id="UP001178507">
    <property type="component" value="Unassembled WGS sequence"/>
</dbReference>
<evidence type="ECO:0000313" key="5">
    <source>
        <dbReference type="Proteomes" id="UP001178507"/>
    </source>
</evidence>
<feature type="domain" description="Macro" evidence="2">
    <location>
        <begin position="265"/>
        <end position="328"/>
    </location>
</feature>
<accession>A0AA36JA88</accession>
<dbReference type="PANTHER" id="PTHR35596:SF1">
    <property type="entry name" value="MICROBIAL-TYPE PARG CATALYTIC DOMAIN-CONTAINING PROTEIN"/>
    <property type="match status" value="1"/>
</dbReference>
<evidence type="ECO:0000259" key="3">
    <source>
        <dbReference type="Pfam" id="PF10021"/>
    </source>
</evidence>
<evidence type="ECO:0008006" key="6">
    <source>
        <dbReference type="Google" id="ProtNLM"/>
    </source>
</evidence>
<organism evidence="4 5">
    <name type="scientific">Effrenium voratum</name>
    <dbReference type="NCBI Taxonomy" id="2562239"/>
    <lineage>
        <taxon>Eukaryota</taxon>
        <taxon>Sar</taxon>
        <taxon>Alveolata</taxon>
        <taxon>Dinophyceae</taxon>
        <taxon>Suessiales</taxon>
        <taxon>Symbiodiniaceae</taxon>
        <taxon>Effrenium</taxon>
    </lineage>
</organism>
<evidence type="ECO:0000259" key="2">
    <source>
        <dbReference type="Pfam" id="PF01661"/>
    </source>
</evidence>
<comment type="caution">
    <text evidence="4">The sequence shown here is derived from an EMBL/GenBank/DDBJ whole genome shotgun (WGS) entry which is preliminary data.</text>
</comment>
<dbReference type="InterPro" id="IPR002589">
    <property type="entry name" value="Macro_dom"/>
</dbReference>
<dbReference type="PANTHER" id="PTHR35596">
    <property type="entry name" value="DUF2263 DOMAIN-CONTAINING PROTEIN"/>
    <property type="match status" value="1"/>
</dbReference>
<protein>
    <recommendedName>
        <fullName evidence="6">Microbial-type PARG catalytic domain-containing protein</fullName>
    </recommendedName>
</protein>
<dbReference type="EMBL" id="CAUJNA010003435">
    <property type="protein sequence ID" value="CAJ1401922.1"/>
    <property type="molecule type" value="Genomic_DNA"/>
</dbReference>
<dbReference type="NCBIfam" id="TIGR02452">
    <property type="entry name" value="TIGR02452 family protein"/>
    <property type="match status" value="1"/>
</dbReference>
<dbReference type="SUPFAM" id="SSF52949">
    <property type="entry name" value="Macro domain-like"/>
    <property type="match status" value="1"/>
</dbReference>
<dbReference type="InterPro" id="IPR012664">
    <property type="entry name" value="CHP02452"/>
</dbReference>
<dbReference type="InterPro" id="IPR043472">
    <property type="entry name" value="Macro_dom-like"/>
</dbReference>
<dbReference type="AlphaFoldDB" id="A0AA36JA88"/>
<proteinExistence type="predicted"/>
<dbReference type="Pfam" id="PF10021">
    <property type="entry name" value="PARG_cat_microb"/>
    <property type="match status" value="1"/>
</dbReference>
<name>A0AA36JA88_9DINO</name>
<dbReference type="Pfam" id="PF01661">
    <property type="entry name" value="Macro"/>
    <property type="match status" value="1"/>
</dbReference>
<sequence length="377" mass="42789">MGWLRFFRCCRRRPRMPRVWRSAAATVRSPAQAQQAARCDEGRSGAWLAGRRTAGGGPVESAPPNYYDHSSRAEDLASLDHDPQRWREDFQRAGDGKKNPDMFVIRKMRKVIWLQTEKWISNNLRQLPPVITYIWPEEGAGTMVSEFAPEVEVVEQDILEHAQELARSHRVAVLNMASAAQPGGGFREGAGAQEENLHRRSDLVRFLDTRWYPLPEDKCLVSKDVTVFRGSEKEGYPFLEAWASGQLACSQPKEKFYVDFLTCAAVRYPHVHVDHCGCRYKYPDDEESMRKKARAILGAATAAHCDAVVLSAFGCGAFGNPPEEVARVFQEELRTACLKKVSFCIFNDHNSGRRHNPRGNFIPFKEAFARRERSMDL</sequence>
<evidence type="ECO:0000313" key="4">
    <source>
        <dbReference type="EMBL" id="CAJ1401922.1"/>
    </source>
</evidence>
<feature type="domain" description="Microbial-type PARG catalytic" evidence="3">
    <location>
        <begin position="140"/>
        <end position="229"/>
    </location>
</feature>
<gene>
    <name evidence="4" type="ORF">EVOR1521_LOCUS24949</name>
</gene>
<feature type="region of interest" description="Disordered" evidence="1">
    <location>
        <begin position="31"/>
        <end position="61"/>
    </location>
</feature>
<dbReference type="Gene3D" id="3.40.220.10">
    <property type="entry name" value="Leucine Aminopeptidase, subunit E, domain 1"/>
    <property type="match status" value="1"/>
</dbReference>
<keyword evidence="5" id="KW-1185">Reference proteome</keyword>
<dbReference type="InterPro" id="IPR019261">
    <property type="entry name" value="PARG_cat_microbial"/>
</dbReference>